<dbReference type="PANTHER" id="PTHR43101:SF1">
    <property type="entry name" value="BETA-FRUCTOSIDASE"/>
    <property type="match status" value="1"/>
</dbReference>
<protein>
    <recommendedName>
        <fullName evidence="2">beta-fructofuranosidase</fullName>
        <ecNumber evidence="2">3.2.1.26</ecNumber>
    </recommendedName>
</protein>
<proteinExistence type="inferred from homology"/>
<dbReference type="EMBL" id="CP119311">
    <property type="protein sequence ID" value="WEK34239.1"/>
    <property type="molecule type" value="Genomic_DNA"/>
</dbReference>
<dbReference type="Proteomes" id="UP001220610">
    <property type="component" value="Chromosome"/>
</dbReference>
<dbReference type="AlphaFoldDB" id="A0AAJ5WN83"/>
<evidence type="ECO:0000256" key="1">
    <source>
        <dbReference type="ARBA" id="ARBA00009902"/>
    </source>
</evidence>
<name>A0AAJ5WN83_9BACT</name>
<feature type="domain" description="Glycosyl hydrolase family 32 N-terminal" evidence="6">
    <location>
        <begin position="50"/>
        <end position="317"/>
    </location>
</feature>
<keyword evidence="5" id="KW-0732">Signal</keyword>
<feature type="signal peptide" evidence="5">
    <location>
        <begin position="1"/>
        <end position="18"/>
    </location>
</feature>
<organism evidence="7 8">
    <name type="scientific">Candidatus Pseudobacter hemicellulosilyticus</name>
    <dbReference type="NCBI Taxonomy" id="3121375"/>
    <lineage>
        <taxon>Bacteria</taxon>
        <taxon>Pseudomonadati</taxon>
        <taxon>Bacteroidota</taxon>
        <taxon>Chitinophagia</taxon>
        <taxon>Chitinophagales</taxon>
        <taxon>Chitinophagaceae</taxon>
        <taxon>Pseudobacter</taxon>
    </lineage>
</organism>
<dbReference type="GO" id="GO:0004564">
    <property type="term" value="F:beta-fructofuranosidase activity"/>
    <property type="evidence" value="ECO:0007669"/>
    <property type="project" value="UniProtKB-EC"/>
</dbReference>
<keyword evidence="3" id="KW-0378">Hydrolase</keyword>
<feature type="chain" id="PRO_5042535883" description="beta-fructofuranosidase" evidence="5">
    <location>
        <begin position="19"/>
        <end position="488"/>
    </location>
</feature>
<dbReference type="Pfam" id="PF00251">
    <property type="entry name" value="Glyco_hydro_32N"/>
    <property type="match status" value="1"/>
</dbReference>
<dbReference type="CDD" id="cd08995">
    <property type="entry name" value="GH32_EcAec43-like"/>
    <property type="match status" value="1"/>
</dbReference>
<dbReference type="InterPro" id="IPR013148">
    <property type="entry name" value="Glyco_hydro_32_N"/>
</dbReference>
<evidence type="ECO:0000259" key="6">
    <source>
        <dbReference type="Pfam" id="PF00251"/>
    </source>
</evidence>
<evidence type="ECO:0000256" key="3">
    <source>
        <dbReference type="ARBA" id="ARBA00022801"/>
    </source>
</evidence>
<evidence type="ECO:0000256" key="2">
    <source>
        <dbReference type="ARBA" id="ARBA00012758"/>
    </source>
</evidence>
<gene>
    <name evidence="7" type="ORF">P0Y53_17265</name>
</gene>
<evidence type="ECO:0000313" key="7">
    <source>
        <dbReference type="EMBL" id="WEK34239.1"/>
    </source>
</evidence>
<comment type="similarity">
    <text evidence="1">Belongs to the glycosyl hydrolase 32 family.</text>
</comment>
<dbReference type="PANTHER" id="PTHR43101">
    <property type="entry name" value="BETA-FRUCTOSIDASE"/>
    <property type="match status" value="1"/>
</dbReference>
<dbReference type="InterPro" id="IPR001362">
    <property type="entry name" value="Glyco_hydro_32"/>
</dbReference>
<keyword evidence="4" id="KW-0326">Glycosidase</keyword>
<dbReference type="Gene3D" id="2.115.10.20">
    <property type="entry name" value="Glycosyl hydrolase domain, family 43"/>
    <property type="match status" value="1"/>
</dbReference>
<dbReference type="InterPro" id="IPR051214">
    <property type="entry name" value="GH32_Enzymes"/>
</dbReference>
<evidence type="ECO:0000256" key="5">
    <source>
        <dbReference type="SAM" id="SignalP"/>
    </source>
</evidence>
<accession>A0AAJ5WN83</accession>
<dbReference type="SUPFAM" id="SSF75005">
    <property type="entry name" value="Arabinanase/levansucrase/invertase"/>
    <property type="match status" value="1"/>
</dbReference>
<dbReference type="EC" id="3.2.1.26" evidence="2"/>
<evidence type="ECO:0000313" key="8">
    <source>
        <dbReference type="Proteomes" id="UP001220610"/>
    </source>
</evidence>
<dbReference type="GO" id="GO:0005975">
    <property type="term" value="P:carbohydrate metabolic process"/>
    <property type="evidence" value="ECO:0007669"/>
    <property type="project" value="InterPro"/>
</dbReference>
<dbReference type="InterPro" id="IPR023296">
    <property type="entry name" value="Glyco_hydro_beta-prop_sf"/>
</dbReference>
<evidence type="ECO:0000256" key="4">
    <source>
        <dbReference type="ARBA" id="ARBA00023295"/>
    </source>
</evidence>
<dbReference type="SMART" id="SM00640">
    <property type="entry name" value="Glyco_32"/>
    <property type="match status" value="1"/>
</dbReference>
<reference evidence="7" key="1">
    <citation type="submission" date="2023-03" db="EMBL/GenBank/DDBJ databases">
        <title>Andean soil-derived lignocellulolytic bacterial consortium as a source of novel taxa and putative plastic-active enzymes.</title>
        <authorList>
            <person name="Diaz-Garcia L."/>
            <person name="Chuvochina M."/>
            <person name="Feuerriegel G."/>
            <person name="Bunk B."/>
            <person name="Sproer C."/>
            <person name="Streit W.R."/>
            <person name="Rodriguez L.M."/>
            <person name="Overmann J."/>
            <person name="Jimenez D.J."/>
        </authorList>
    </citation>
    <scope>NUCLEOTIDE SEQUENCE</scope>
    <source>
        <strain evidence="7">MAG 7</strain>
    </source>
</reference>
<sequence>MKQLFIALFLSLPAMLSAQLGVQYDPSVQTTGNLQYFRPKGDLFVGDCMPFSHNGKYYFYWLLDSAHHRSLNGLGGHQWALSTSTDLKTWKQEPVVIGIDEEWEKSICTGSIVFYKDTFYAFYATRLITPEGKVNEQLSYATSGDGIHFVKQRPNPFYTSAPGYSKRDFRDPKVIVDEKTGEFHLFVSSWQENPAMQHAGGCLVHLTSKDLKSWTVNEPILTGQPSVPECPDYFYWKGWYYLVYSHNSNTFYVKSKKPYGPWEEPASQALNESWSNVVKTAAFSNDRRIAAGWVPSRNNNKDNEQEIFGGQAIFRELIQFPDGTLGTRFPAEMIPASAGALSPEIKPVVLSTVTGNTAQINAADGVGAAMVAGIPARSRISFEIAPGSNLEEYGLMLRSDNKADIGYRLNFEPNAGIVSLGNTQLYAVAGLNKAIRVDVILYDDIIDVSIDGKRCIVNRMPEWKGDHLWFYGKHGKLAFKSIIIRTLQ</sequence>